<accession>A0ABD2L8H6</accession>
<organism evidence="2 3">
    <name type="scientific">Heterodera trifolii</name>
    <dbReference type="NCBI Taxonomy" id="157864"/>
    <lineage>
        <taxon>Eukaryota</taxon>
        <taxon>Metazoa</taxon>
        <taxon>Ecdysozoa</taxon>
        <taxon>Nematoda</taxon>
        <taxon>Chromadorea</taxon>
        <taxon>Rhabditida</taxon>
        <taxon>Tylenchina</taxon>
        <taxon>Tylenchomorpha</taxon>
        <taxon>Tylenchoidea</taxon>
        <taxon>Heteroderidae</taxon>
        <taxon>Heteroderinae</taxon>
        <taxon>Heterodera</taxon>
    </lineage>
</organism>
<sequence length="105" mass="12142">MNTTSITRLFAFYCLFLANFPQSAQAETKRVYFAYGEDPVTVYAIPQHDKRHTFNFGATMREKQSDGQWKQFLDIGTDVWQKMESDNQKIVFEVKTNSGMVTALN</sequence>
<evidence type="ECO:0000313" key="3">
    <source>
        <dbReference type="Proteomes" id="UP001620626"/>
    </source>
</evidence>
<feature type="signal peptide" evidence="1">
    <location>
        <begin position="1"/>
        <end position="26"/>
    </location>
</feature>
<reference evidence="2 3" key="1">
    <citation type="submission" date="2024-10" db="EMBL/GenBank/DDBJ databases">
        <authorList>
            <person name="Kim D."/>
        </authorList>
    </citation>
    <scope>NUCLEOTIDE SEQUENCE [LARGE SCALE GENOMIC DNA]</scope>
    <source>
        <strain evidence="2">BH-2024</strain>
    </source>
</reference>
<dbReference type="EMBL" id="JBICBT010000506">
    <property type="protein sequence ID" value="KAL3111453.1"/>
    <property type="molecule type" value="Genomic_DNA"/>
</dbReference>
<dbReference type="Proteomes" id="UP001620626">
    <property type="component" value="Unassembled WGS sequence"/>
</dbReference>
<name>A0ABD2L8H6_9BILA</name>
<dbReference type="AlphaFoldDB" id="A0ABD2L8H6"/>
<gene>
    <name evidence="2" type="ORF">niasHT_017680</name>
</gene>
<keyword evidence="1" id="KW-0732">Signal</keyword>
<keyword evidence="3" id="KW-1185">Reference proteome</keyword>
<evidence type="ECO:0000256" key="1">
    <source>
        <dbReference type="SAM" id="SignalP"/>
    </source>
</evidence>
<evidence type="ECO:0000313" key="2">
    <source>
        <dbReference type="EMBL" id="KAL3111453.1"/>
    </source>
</evidence>
<comment type="caution">
    <text evidence="2">The sequence shown here is derived from an EMBL/GenBank/DDBJ whole genome shotgun (WGS) entry which is preliminary data.</text>
</comment>
<protein>
    <submittedName>
        <fullName evidence="2">Uncharacterized protein</fullName>
    </submittedName>
</protein>
<proteinExistence type="predicted"/>
<feature type="chain" id="PRO_5044860421" evidence="1">
    <location>
        <begin position="27"/>
        <end position="105"/>
    </location>
</feature>